<evidence type="ECO:0000256" key="3">
    <source>
        <dbReference type="SAM" id="Phobius"/>
    </source>
</evidence>
<feature type="compositionally biased region" description="Polar residues" evidence="2">
    <location>
        <begin position="331"/>
        <end position="345"/>
    </location>
</feature>
<organism evidence="5 6">
    <name type="scientific">Coemansia asiatica</name>
    <dbReference type="NCBI Taxonomy" id="1052880"/>
    <lineage>
        <taxon>Eukaryota</taxon>
        <taxon>Fungi</taxon>
        <taxon>Fungi incertae sedis</taxon>
        <taxon>Zoopagomycota</taxon>
        <taxon>Kickxellomycotina</taxon>
        <taxon>Kickxellomycetes</taxon>
        <taxon>Kickxellales</taxon>
        <taxon>Kickxellaceae</taxon>
        <taxon>Coemansia</taxon>
    </lineage>
</organism>
<protein>
    <recommendedName>
        <fullName evidence="4">Peptidase S1 domain-containing protein</fullName>
    </recommendedName>
</protein>
<dbReference type="PROSITE" id="PS50240">
    <property type="entry name" value="TRYPSIN_DOM"/>
    <property type="match status" value="1"/>
</dbReference>
<evidence type="ECO:0000313" key="6">
    <source>
        <dbReference type="Proteomes" id="UP001145021"/>
    </source>
</evidence>
<reference evidence="5" key="1">
    <citation type="submission" date="2022-07" db="EMBL/GenBank/DDBJ databases">
        <title>Phylogenomic reconstructions and comparative analyses of Kickxellomycotina fungi.</title>
        <authorList>
            <person name="Reynolds N.K."/>
            <person name="Stajich J.E."/>
            <person name="Barry K."/>
            <person name="Grigoriev I.V."/>
            <person name="Crous P."/>
            <person name="Smith M.E."/>
        </authorList>
    </citation>
    <scope>NUCLEOTIDE SEQUENCE</scope>
    <source>
        <strain evidence="5">NBRC 105413</strain>
    </source>
</reference>
<name>A0A9W7XEQ5_9FUNG</name>
<dbReference type="Pfam" id="PF00089">
    <property type="entry name" value="Trypsin"/>
    <property type="match status" value="1"/>
</dbReference>
<dbReference type="SMART" id="SM00020">
    <property type="entry name" value="Tryp_SPc"/>
    <property type="match status" value="1"/>
</dbReference>
<dbReference type="PANTHER" id="PTHR24252:SF7">
    <property type="entry name" value="HYALIN"/>
    <property type="match status" value="1"/>
</dbReference>
<dbReference type="InterPro" id="IPR043504">
    <property type="entry name" value="Peptidase_S1_PA_chymotrypsin"/>
</dbReference>
<feature type="transmembrane region" description="Helical" evidence="3">
    <location>
        <begin position="277"/>
        <end position="300"/>
    </location>
</feature>
<dbReference type="GO" id="GO:0004252">
    <property type="term" value="F:serine-type endopeptidase activity"/>
    <property type="evidence" value="ECO:0007669"/>
    <property type="project" value="InterPro"/>
</dbReference>
<dbReference type="InterPro" id="IPR001254">
    <property type="entry name" value="Trypsin_dom"/>
</dbReference>
<comment type="caution">
    <text evidence="5">The sequence shown here is derived from an EMBL/GenBank/DDBJ whole genome shotgun (WGS) entry which is preliminary data.</text>
</comment>
<dbReference type="Proteomes" id="UP001145021">
    <property type="component" value="Unassembled WGS sequence"/>
</dbReference>
<evidence type="ECO:0000259" key="4">
    <source>
        <dbReference type="PROSITE" id="PS50240"/>
    </source>
</evidence>
<proteinExistence type="predicted"/>
<accession>A0A9W7XEQ5</accession>
<keyword evidence="1" id="KW-1015">Disulfide bond</keyword>
<dbReference type="GO" id="GO:0006508">
    <property type="term" value="P:proteolysis"/>
    <property type="evidence" value="ECO:0007669"/>
    <property type="project" value="InterPro"/>
</dbReference>
<keyword evidence="3" id="KW-0812">Transmembrane</keyword>
<dbReference type="Gene3D" id="2.40.10.10">
    <property type="entry name" value="Trypsin-like serine proteases"/>
    <property type="match status" value="1"/>
</dbReference>
<gene>
    <name evidence="5" type="ORF">LPJ64_005267</name>
</gene>
<feature type="domain" description="Peptidase S1" evidence="4">
    <location>
        <begin position="7"/>
        <end position="251"/>
    </location>
</feature>
<keyword evidence="3" id="KW-1133">Transmembrane helix</keyword>
<dbReference type="PANTHER" id="PTHR24252">
    <property type="entry name" value="ACROSIN-RELATED"/>
    <property type="match status" value="1"/>
</dbReference>
<dbReference type="AlphaFoldDB" id="A0A9W7XEQ5"/>
<dbReference type="EMBL" id="JANBOH010000320">
    <property type="protein sequence ID" value="KAJ1642917.1"/>
    <property type="molecule type" value="Genomic_DNA"/>
</dbReference>
<dbReference type="InterPro" id="IPR009003">
    <property type="entry name" value="Peptidase_S1_PA"/>
</dbReference>
<keyword evidence="6" id="KW-1185">Reference proteome</keyword>
<feature type="region of interest" description="Disordered" evidence="2">
    <location>
        <begin position="321"/>
        <end position="345"/>
    </location>
</feature>
<evidence type="ECO:0000256" key="2">
    <source>
        <dbReference type="SAM" id="MobiDB-lite"/>
    </source>
</evidence>
<keyword evidence="3" id="KW-0472">Membrane</keyword>
<evidence type="ECO:0000256" key="1">
    <source>
        <dbReference type="ARBA" id="ARBA00023157"/>
    </source>
</evidence>
<sequence>MDLNKRVIGGREAKEGEFPFVANLQYTRDKISLQCVGTIIHDQFIVVPAFCVVHLGTNKAVDYRDLIVGYGSIERSKQQHARVVTIVVNPEFVPKEMTNDIALLQVEPLNLTYLSAARIPIYTGSIHPGQRLDVMGWGNSKEINGEWSETLMTTSVVIGSPNVCAQSSNFNGIEGRVLCTDNKAYPGHDLCDGEFGASLVVKVDNVYQLVGTYSYHTDSSAEGYNRCAKNTSLAFYTHIYSYLGFIASSANVPADTFTNPFPNQENGTGQHRSGFRMGVLIAICIMFISVSAIFAFVLGLRMWRKRNSLSRDWQGHTYELARRSAGPDPGNHSSSVSDTDSTLWQ</sequence>
<dbReference type="SUPFAM" id="SSF50494">
    <property type="entry name" value="Trypsin-like serine proteases"/>
    <property type="match status" value="1"/>
</dbReference>
<evidence type="ECO:0000313" key="5">
    <source>
        <dbReference type="EMBL" id="KAJ1642917.1"/>
    </source>
</evidence>